<evidence type="ECO:0000313" key="8">
    <source>
        <dbReference type="Proteomes" id="UP001642482"/>
    </source>
</evidence>
<dbReference type="SUPFAM" id="SSF49899">
    <property type="entry name" value="Concanavalin A-like lectins/glucanases"/>
    <property type="match status" value="1"/>
</dbReference>
<sequence length="694" mass="75772">MTALSTIARLLALLPAVVAVNVPNTTSLVQNSTSSTSPATFTNPILPGFHPDPSCIHVADDDGNSNSPGTFFCVSSSFSAFPGLPIHASRDLQHWSLIGHVVNRRSQLPALVETNRSTSGLWAPTLRYHGGTFYVVTTLVNDERPQTDVSRWDNLIFQADDPYDASSWTNPTRFNFTGYDPSPFWDDDGRAYIVASYAWQLQPGIQLAEIDLDTGELVSDDSDDSDDDDSKATAPSWSTIWTGTGGLAPEGPHIYRKDGWYYLLIAEGGTGLNHMVTMARSKTLKGPYTPHPNNPVLTNANTTEYFQTVGHADLFSDASGNWWAVALATRSGPGYTNYPMGRETVLTPVEWPSPSLEHASSTNGTDALLSGWPRFAPVRGAMSGPLPPVDKEFDPDDDDSDDYTRELSGDDIDFAKWHASRRLPPHFTYWRPPVEGAYEIVPLPADMVANPAKPKSNTTWHSAGSSHPVTNNSATTPNALRLLPSTLNLTGLDGNYAGQKGQTFVGRRQQHTLFTFRVDLTFQPTALHEDEAGISVFLTQNHHLDIGLVRLEDTTVKNLTFSERPSWIFVRFQGITTGTATLPKPVSMVVPAQWHTLGTAEQFRNDAAPLHVTLQIQAANATHYSFSAWPTLAESEMRTIAWANNDAVSWGFTGALLGVYCTTNGGGANGTGTNGGAPVYINRWQYTPLGQFRN</sequence>
<dbReference type="Gene3D" id="2.115.10.20">
    <property type="entry name" value="Glycosyl hydrolase domain, family 43"/>
    <property type="match status" value="1"/>
</dbReference>
<dbReference type="InterPro" id="IPR041542">
    <property type="entry name" value="GH43_C2"/>
</dbReference>
<keyword evidence="2" id="KW-0378">Hydrolase</keyword>
<evidence type="ECO:0000256" key="3">
    <source>
        <dbReference type="ARBA" id="ARBA00023295"/>
    </source>
</evidence>
<feature type="signal peptide" evidence="5">
    <location>
        <begin position="1"/>
        <end position="19"/>
    </location>
</feature>
<feature type="domain" description="Beta-xylosidase C-terminal Concanavalin A-like" evidence="6">
    <location>
        <begin position="483"/>
        <end position="554"/>
    </location>
</feature>
<dbReference type="Proteomes" id="UP001642482">
    <property type="component" value="Unassembled WGS sequence"/>
</dbReference>
<dbReference type="Pfam" id="PF17851">
    <property type="entry name" value="GH43_C2"/>
    <property type="match status" value="1"/>
</dbReference>
<evidence type="ECO:0000259" key="6">
    <source>
        <dbReference type="Pfam" id="PF17851"/>
    </source>
</evidence>
<gene>
    <name evidence="7" type="ORF">SEUCBS140593_004878</name>
</gene>
<organism evidence="7 8">
    <name type="scientific">Sporothrix eucalyptigena</name>
    <dbReference type="NCBI Taxonomy" id="1812306"/>
    <lineage>
        <taxon>Eukaryota</taxon>
        <taxon>Fungi</taxon>
        <taxon>Dikarya</taxon>
        <taxon>Ascomycota</taxon>
        <taxon>Pezizomycotina</taxon>
        <taxon>Sordariomycetes</taxon>
        <taxon>Sordariomycetidae</taxon>
        <taxon>Ophiostomatales</taxon>
        <taxon>Ophiostomataceae</taxon>
        <taxon>Sporothrix</taxon>
    </lineage>
</organism>
<feature type="region of interest" description="Disordered" evidence="4">
    <location>
        <begin position="452"/>
        <end position="475"/>
    </location>
</feature>
<comment type="caution">
    <text evidence="7">The sequence shown here is derived from an EMBL/GenBank/DDBJ whole genome shotgun (WGS) entry which is preliminary data.</text>
</comment>
<dbReference type="CDD" id="cd18833">
    <property type="entry name" value="GH43_PcXyl-like"/>
    <property type="match status" value="1"/>
</dbReference>
<feature type="compositionally biased region" description="Acidic residues" evidence="4">
    <location>
        <begin position="216"/>
        <end position="229"/>
    </location>
</feature>
<dbReference type="Gene3D" id="2.60.120.200">
    <property type="match status" value="1"/>
</dbReference>
<dbReference type="InterPro" id="IPR051795">
    <property type="entry name" value="Glycosyl_Hydrlase_43"/>
</dbReference>
<keyword evidence="5" id="KW-0732">Signal</keyword>
<feature type="region of interest" description="Disordered" evidence="4">
    <location>
        <begin position="384"/>
        <end position="406"/>
    </location>
</feature>
<dbReference type="Pfam" id="PF04616">
    <property type="entry name" value="Glyco_hydro_43"/>
    <property type="match status" value="1"/>
</dbReference>
<evidence type="ECO:0000256" key="5">
    <source>
        <dbReference type="SAM" id="SignalP"/>
    </source>
</evidence>
<feature type="compositionally biased region" description="Polar residues" evidence="4">
    <location>
        <begin position="455"/>
        <end position="475"/>
    </location>
</feature>
<protein>
    <recommendedName>
        <fullName evidence="6">Beta-xylosidase C-terminal Concanavalin A-like domain-containing protein</fullName>
    </recommendedName>
</protein>
<dbReference type="InterPro" id="IPR023296">
    <property type="entry name" value="Glyco_hydro_beta-prop_sf"/>
</dbReference>
<feature type="chain" id="PRO_5046774214" description="Beta-xylosidase C-terminal Concanavalin A-like domain-containing protein" evidence="5">
    <location>
        <begin position="20"/>
        <end position="694"/>
    </location>
</feature>
<dbReference type="SUPFAM" id="SSF75005">
    <property type="entry name" value="Arabinanase/levansucrase/invertase"/>
    <property type="match status" value="1"/>
</dbReference>
<evidence type="ECO:0000256" key="1">
    <source>
        <dbReference type="ARBA" id="ARBA00009865"/>
    </source>
</evidence>
<name>A0ABP0BS57_9PEZI</name>
<reference evidence="7 8" key="1">
    <citation type="submission" date="2024-01" db="EMBL/GenBank/DDBJ databases">
        <authorList>
            <person name="Allen C."/>
            <person name="Tagirdzhanova G."/>
        </authorList>
    </citation>
    <scope>NUCLEOTIDE SEQUENCE [LARGE SCALE GENOMIC DNA]</scope>
</reference>
<accession>A0ABP0BS57</accession>
<proteinExistence type="inferred from homology"/>
<comment type="similarity">
    <text evidence="1">Belongs to the glycosyl hydrolase 43 family.</text>
</comment>
<evidence type="ECO:0000313" key="7">
    <source>
        <dbReference type="EMBL" id="CAK7222371.1"/>
    </source>
</evidence>
<dbReference type="PANTHER" id="PTHR42812">
    <property type="entry name" value="BETA-XYLOSIDASE"/>
    <property type="match status" value="1"/>
</dbReference>
<dbReference type="EMBL" id="CAWUHD010000044">
    <property type="protein sequence ID" value="CAK7222371.1"/>
    <property type="molecule type" value="Genomic_DNA"/>
</dbReference>
<evidence type="ECO:0000256" key="4">
    <source>
        <dbReference type="SAM" id="MobiDB-lite"/>
    </source>
</evidence>
<keyword evidence="3" id="KW-0326">Glycosidase</keyword>
<dbReference type="InterPro" id="IPR013320">
    <property type="entry name" value="ConA-like_dom_sf"/>
</dbReference>
<keyword evidence="8" id="KW-1185">Reference proteome</keyword>
<evidence type="ECO:0000256" key="2">
    <source>
        <dbReference type="ARBA" id="ARBA00022801"/>
    </source>
</evidence>
<dbReference type="PANTHER" id="PTHR42812:SF17">
    <property type="entry name" value="BETA-XYLOSIDASE C-TERMINAL CONCANAVALIN A-LIKE DOMAIN-CONTAINING PROTEIN-RELATED"/>
    <property type="match status" value="1"/>
</dbReference>
<dbReference type="InterPro" id="IPR006710">
    <property type="entry name" value="Glyco_hydro_43"/>
</dbReference>
<feature type="region of interest" description="Disordered" evidence="4">
    <location>
        <begin position="216"/>
        <end position="236"/>
    </location>
</feature>